<dbReference type="AlphaFoldDB" id="A0A976M5P2"/>
<gene>
    <name evidence="2" type="ORF">MACJ_000638</name>
</gene>
<proteinExistence type="predicted"/>
<dbReference type="OrthoDB" id="359535at2759"/>
<dbReference type="Proteomes" id="UP000244803">
    <property type="component" value="Chromosome 1"/>
</dbReference>
<dbReference type="EMBL" id="CP056065">
    <property type="protein sequence ID" value="UKJ88194.1"/>
    <property type="molecule type" value="Genomic_DNA"/>
</dbReference>
<evidence type="ECO:0000256" key="1">
    <source>
        <dbReference type="SAM" id="Phobius"/>
    </source>
</evidence>
<sequence length="109" mass="12873">MAESEQVPRGLFSNIHQTYFRIKSSLSVSNIHEALILFHQKLLIGDPRSYYVLLTSTFALLFVLIYAYYRLLELSKTSRSILRRNLERQAILKDRIKNYLFNVLEDSFI</sequence>
<organism evidence="2 3">
    <name type="scientific">Theileria orientalis</name>
    <dbReference type="NCBI Taxonomy" id="68886"/>
    <lineage>
        <taxon>Eukaryota</taxon>
        <taxon>Sar</taxon>
        <taxon>Alveolata</taxon>
        <taxon>Apicomplexa</taxon>
        <taxon>Aconoidasida</taxon>
        <taxon>Piroplasmida</taxon>
        <taxon>Theileriidae</taxon>
        <taxon>Theileria</taxon>
    </lineage>
</organism>
<keyword evidence="1" id="KW-0812">Transmembrane</keyword>
<feature type="transmembrane region" description="Helical" evidence="1">
    <location>
        <begin position="50"/>
        <end position="69"/>
    </location>
</feature>
<keyword evidence="1" id="KW-0472">Membrane</keyword>
<protein>
    <submittedName>
        <fullName evidence="2">Uncharacterized protein</fullName>
    </submittedName>
</protein>
<evidence type="ECO:0000313" key="2">
    <source>
        <dbReference type="EMBL" id="UKJ88194.1"/>
    </source>
</evidence>
<reference evidence="2" key="1">
    <citation type="submission" date="2022-07" db="EMBL/GenBank/DDBJ databases">
        <title>Evaluation of T. orientalis genome assembly methods using nanopore sequencing and analysis of variation between genomes.</title>
        <authorList>
            <person name="Yam J."/>
            <person name="Micallef M.L."/>
            <person name="Liu M."/>
            <person name="Djordjevic S.P."/>
            <person name="Bogema D.R."/>
            <person name="Jenkins C."/>
        </authorList>
    </citation>
    <scope>NUCLEOTIDE SEQUENCE</scope>
    <source>
        <strain evidence="2">Fish Creek</strain>
    </source>
</reference>
<evidence type="ECO:0000313" key="3">
    <source>
        <dbReference type="Proteomes" id="UP000244803"/>
    </source>
</evidence>
<keyword evidence="1" id="KW-1133">Transmembrane helix</keyword>
<accession>A0A976M5P2</accession>
<name>A0A976M5P2_THEOR</name>